<gene>
    <name evidence="2" type="ORF">GJ700_24025</name>
</gene>
<dbReference type="NCBIfam" id="TIGR03370">
    <property type="entry name" value="VPLPA-CTERM"/>
    <property type="match status" value="1"/>
</dbReference>
<keyword evidence="3" id="KW-1185">Reference proteome</keyword>
<evidence type="ECO:0000313" key="2">
    <source>
        <dbReference type="EMBL" id="MRV74783.1"/>
    </source>
</evidence>
<evidence type="ECO:0000256" key="1">
    <source>
        <dbReference type="SAM" id="SignalP"/>
    </source>
</evidence>
<dbReference type="InterPro" id="IPR013424">
    <property type="entry name" value="Ice-binding_C"/>
</dbReference>
<protein>
    <submittedName>
        <fullName evidence="2">VPLPA-CTERM sorting domain-containing protein</fullName>
    </submittedName>
</protein>
<proteinExistence type="predicted"/>
<sequence length="214" mass="22347">MNKTLRHLALAASLLAGGQASATVVATFGQGSAVWDPVYSANFGSNITLSNNYAEGGLLFSYTGSANNNGCGYAGIDCYDDPSELSPAFAGNYMATAGNNAYISIRRTDGSDFYNVEFAAGTGYLNLNGYWKTYNNGVQTGSGNFSKPDGAILGLADVGGFDEVRYYAFATANRTSGFSAAAIDDVRVGLPEPASVLLMMTGLIGLGGLRRRSR</sequence>
<dbReference type="Proteomes" id="UP000446768">
    <property type="component" value="Unassembled WGS sequence"/>
</dbReference>
<feature type="chain" id="PRO_5030584970" evidence="1">
    <location>
        <begin position="23"/>
        <end position="214"/>
    </location>
</feature>
<dbReference type="RefSeq" id="WP_154378683.1">
    <property type="nucleotide sequence ID" value="NZ_WKJJ01000016.1"/>
</dbReference>
<feature type="signal peptide" evidence="1">
    <location>
        <begin position="1"/>
        <end position="22"/>
    </location>
</feature>
<reference evidence="2 3" key="1">
    <citation type="submission" date="2019-11" db="EMBL/GenBank/DDBJ databases">
        <title>Novel species isolated from a subtropical stream in China.</title>
        <authorList>
            <person name="Lu H."/>
        </authorList>
    </citation>
    <scope>NUCLEOTIDE SEQUENCE [LARGE SCALE GENOMIC DNA]</scope>
    <source>
        <strain evidence="2 3">FT92W</strain>
    </source>
</reference>
<evidence type="ECO:0000313" key="3">
    <source>
        <dbReference type="Proteomes" id="UP000446768"/>
    </source>
</evidence>
<dbReference type="NCBIfam" id="TIGR02595">
    <property type="entry name" value="PEP_CTERM"/>
    <property type="match status" value="1"/>
</dbReference>
<keyword evidence="1" id="KW-0732">Signal</keyword>
<dbReference type="InterPro" id="IPR022472">
    <property type="entry name" value="VPLPA-CTERM"/>
</dbReference>
<name>A0A7X2ISP9_9BURK</name>
<accession>A0A7X2ISP9</accession>
<comment type="caution">
    <text evidence="2">The sequence shown here is derived from an EMBL/GenBank/DDBJ whole genome shotgun (WGS) entry which is preliminary data.</text>
</comment>
<dbReference type="EMBL" id="WKJJ01000016">
    <property type="protein sequence ID" value="MRV74783.1"/>
    <property type="molecule type" value="Genomic_DNA"/>
</dbReference>
<organism evidence="2 3">
    <name type="scientific">Pseudoduganella rivuli</name>
    <dbReference type="NCBI Taxonomy" id="2666085"/>
    <lineage>
        <taxon>Bacteria</taxon>
        <taxon>Pseudomonadati</taxon>
        <taxon>Pseudomonadota</taxon>
        <taxon>Betaproteobacteria</taxon>
        <taxon>Burkholderiales</taxon>
        <taxon>Oxalobacteraceae</taxon>
        <taxon>Telluria group</taxon>
        <taxon>Pseudoduganella</taxon>
    </lineage>
</organism>
<dbReference type="AlphaFoldDB" id="A0A7X2ISP9"/>